<proteinExistence type="predicted"/>
<reference evidence="2" key="1">
    <citation type="submission" date="2021-01" db="EMBL/GenBank/DDBJ databases">
        <authorList>
            <person name="Corre E."/>
            <person name="Pelletier E."/>
            <person name="Niang G."/>
            <person name="Scheremetjew M."/>
            <person name="Finn R."/>
            <person name="Kale V."/>
            <person name="Holt S."/>
            <person name="Cochrane G."/>
            <person name="Meng A."/>
            <person name="Brown T."/>
            <person name="Cohen L."/>
        </authorList>
    </citation>
    <scope>NUCLEOTIDE SEQUENCE</scope>
    <source>
        <strain evidence="2">CCMP645</strain>
    </source>
</reference>
<sequence length="339" mass="36770">MSVRDLLFACDLLGQSAVSKQISNGLHVGSVCNGLVQSPCCVRGSQWPAAFPAEAKLLFLGAGSTGTTSAAQMCQMAGRRSLHSPRWQEMLQKGDFKALQRAWDTHSCFSDGLVDWQIKLEELDAGFSNSGLRSPGGVVYILNSRPLLPWLVSRLSHALSVPKKTSTAWQLHTALRRDGMGGLVTYLRDLADLRARKHQSILDFRSRNGRVFVLDITSKPGQEALAAKLGLAMNKTIKKFSDNKYRRNPSEGPASSNARPDRLNVDPDTAVVLAQAGFNLTSLREVQELVASVLLVKYSVFTGLKVFGGHIAPFKQLELDSSGSQLAALCACQNGFVAV</sequence>
<protein>
    <submittedName>
        <fullName evidence="2">Uncharacterized protein</fullName>
    </submittedName>
</protein>
<dbReference type="EMBL" id="HBIZ01056039">
    <property type="protein sequence ID" value="CAE0782969.1"/>
    <property type="molecule type" value="Transcribed_RNA"/>
</dbReference>
<accession>A0A7S4C0B6</accession>
<dbReference type="AlphaFoldDB" id="A0A7S4C0B6"/>
<feature type="region of interest" description="Disordered" evidence="1">
    <location>
        <begin position="242"/>
        <end position="263"/>
    </location>
</feature>
<name>A0A7S4C0B6_CHRCT</name>
<evidence type="ECO:0000256" key="1">
    <source>
        <dbReference type="SAM" id="MobiDB-lite"/>
    </source>
</evidence>
<organism evidence="2">
    <name type="scientific">Chrysotila carterae</name>
    <name type="common">Marine alga</name>
    <name type="synonym">Syracosphaera carterae</name>
    <dbReference type="NCBI Taxonomy" id="13221"/>
    <lineage>
        <taxon>Eukaryota</taxon>
        <taxon>Haptista</taxon>
        <taxon>Haptophyta</taxon>
        <taxon>Prymnesiophyceae</taxon>
        <taxon>Isochrysidales</taxon>
        <taxon>Isochrysidaceae</taxon>
        <taxon>Chrysotila</taxon>
    </lineage>
</organism>
<gene>
    <name evidence="2" type="ORF">PCAR00345_LOCUS35672</name>
</gene>
<evidence type="ECO:0000313" key="2">
    <source>
        <dbReference type="EMBL" id="CAE0782969.1"/>
    </source>
</evidence>